<feature type="signal peptide" evidence="2">
    <location>
        <begin position="1"/>
        <end position="21"/>
    </location>
</feature>
<dbReference type="PANTHER" id="PTHR46019:SF7">
    <property type="entry name" value="BPI FOLD CONTAINING FAMILY B, MEMBER 5"/>
    <property type="match status" value="1"/>
</dbReference>
<dbReference type="PANTHER" id="PTHR46019">
    <property type="entry name" value="BPI FOLD-CONTAINING FAMILY B MEMBER 4-RELATED"/>
    <property type="match status" value="1"/>
</dbReference>
<dbReference type="InterPro" id="IPR051660">
    <property type="entry name" value="BPI_fold-BPI/LBP"/>
</dbReference>
<evidence type="ECO:0000256" key="1">
    <source>
        <dbReference type="ARBA" id="ARBA00007292"/>
    </source>
</evidence>
<dbReference type="Gene3D" id="3.15.10.10">
    <property type="entry name" value="Bactericidal permeability-increasing protein, domain 1"/>
    <property type="match status" value="1"/>
</dbReference>
<dbReference type="AlphaFoldDB" id="A0A341BAK5"/>
<comment type="similarity">
    <text evidence="1">Belongs to the BPI/LBP/Plunc superfamily. BPI/LBP family.</text>
</comment>
<dbReference type="STRING" id="1706337.A0A341BAK5"/>
<feature type="chain" id="PRO_5016372822" evidence="2">
    <location>
        <begin position="22"/>
        <end position="283"/>
    </location>
</feature>
<protein>
    <submittedName>
        <fullName evidence="4">Uncharacterized protein LOC112398410</fullName>
    </submittedName>
</protein>
<dbReference type="FunCoup" id="A0A341BAK5">
    <property type="interactions" value="1"/>
</dbReference>
<evidence type="ECO:0000313" key="3">
    <source>
        <dbReference type="Proteomes" id="UP000252040"/>
    </source>
</evidence>
<dbReference type="InParanoid" id="A0A341BAK5"/>
<dbReference type="Proteomes" id="UP000252040">
    <property type="component" value="Unplaced"/>
</dbReference>
<name>A0A341BAK5_NEOAA</name>
<sequence>MLLFWGSLLCWGLLPQAPGEAQHLVFLRFSKDQLETDISGLLSKHHVLDRVARIPVMGVTSEGVTILDHLPFVREGLSKESSGLDLLLVWDLLSGQSFPLLGELLQLGGLVTEDAKGPDVTLQILSDSLLQVTLQSKLYVPLALETCCPYRILWFKVTKNICIGVQLEQTGNKTNVAFEECHTPPGYLSTEVLEQMDPLWVNKALGLVTDVLDEALPFLLQKIGCPLATALLNSLLEDLLHITLSPAISGLEDFQHYVTSTEFTEEAILMKVQVSSPWPGQTL</sequence>
<organism evidence="3 4">
    <name type="scientific">Neophocaena asiaeorientalis asiaeorientalis</name>
    <name type="common">Yangtze finless porpoise</name>
    <name type="synonym">Neophocaena phocaenoides subsp. asiaeorientalis</name>
    <dbReference type="NCBI Taxonomy" id="1706337"/>
    <lineage>
        <taxon>Eukaryota</taxon>
        <taxon>Metazoa</taxon>
        <taxon>Chordata</taxon>
        <taxon>Craniata</taxon>
        <taxon>Vertebrata</taxon>
        <taxon>Euteleostomi</taxon>
        <taxon>Mammalia</taxon>
        <taxon>Eutheria</taxon>
        <taxon>Laurasiatheria</taxon>
        <taxon>Artiodactyla</taxon>
        <taxon>Whippomorpha</taxon>
        <taxon>Cetacea</taxon>
        <taxon>Odontoceti</taxon>
        <taxon>Phocoenidae</taxon>
        <taxon>Neophocaena</taxon>
    </lineage>
</organism>
<accession>A0A341BAK5</accession>
<dbReference type="KEGG" id="nasi:112398410"/>
<dbReference type="GeneID" id="112398410"/>
<keyword evidence="2" id="KW-0732">Signal</keyword>
<dbReference type="RefSeq" id="XP_024598697.1">
    <property type="nucleotide sequence ID" value="XM_024742929.1"/>
</dbReference>
<proteinExistence type="inferred from homology"/>
<keyword evidence="3" id="KW-1185">Reference proteome</keyword>
<evidence type="ECO:0000256" key="2">
    <source>
        <dbReference type="SAM" id="SignalP"/>
    </source>
</evidence>
<evidence type="ECO:0000313" key="4">
    <source>
        <dbReference type="RefSeq" id="XP_024598697.1"/>
    </source>
</evidence>
<reference evidence="4" key="1">
    <citation type="submission" date="2025-08" db="UniProtKB">
        <authorList>
            <consortium name="RefSeq"/>
        </authorList>
    </citation>
    <scope>IDENTIFICATION</scope>
    <source>
        <tissue evidence="4">Meat</tissue>
    </source>
</reference>
<gene>
    <name evidence="4" type="primary">LOC112398410</name>
</gene>